<dbReference type="VEuPathDB" id="FungiDB:PV06_00771"/>
<evidence type="ECO:0000313" key="1">
    <source>
        <dbReference type="EMBL" id="KIW48153.1"/>
    </source>
</evidence>
<dbReference type="EMBL" id="KN847332">
    <property type="protein sequence ID" value="KIW48153.1"/>
    <property type="molecule type" value="Genomic_DNA"/>
</dbReference>
<dbReference type="HOGENOM" id="CLU_921443_0_0_1"/>
<sequence length="302" mass="34182">MRSSAHLCTVSFHVWQQCSTQARCSIFYKQGGRMISILFDFTFMSLSLPSRTIWAALLLTFPQALLFADFTKITSHILWSVKAVADMFLRLTNIALMRAPPYEEGYTYVQRLATGKLCFVRKRTRSNKPKPKKCIEVCEERPQYGSSATSHHAHRHDSTHGHIICHDRGPSDESCATVNVYTEGPIHIYGHTGETTKTCQPQGPIWETREPKVKNGFWFERKGVPVRVVRVGKSQEERICVSPSQPKARCETSGSDRVWCSKQGDYSNGVEEDKAVWDPVLRAWVVKRAPRVQFSGSEAGCP</sequence>
<dbReference type="OrthoDB" id="4159347at2759"/>
<dbReference type="AlphaFoldDB" id="A0A0D2DYI5"/>
<organism evidence="1 2">
    <name type="scientific">Exophiala oligosperma</name>
    <dbReference type="NCBI Taxonomy" id="215243"/>
    <lineage>
        <taxon>Eukaryota</taxon>
        <taxon>Fungi</taxon>
        <taxon>Dikarya</taxon>
        <taxon>Ascomycota</taxon>
        <taxon>Pezizomycotina</taxon>
        <taxon>Eurotiomycetes</taxon>
        <taxon>Chaetothyriomycetidae</taxon>
        <taxon>Chaetothyriales</taxon>
        <taxon>Herpotrichiellaceae</taxon>
        <taxon>Exophiala</taxon>
    </lineage>
</organism>
<dbReference type="RefSeq" id="XP_016268369.1">
    <property type="nucleotide sequence ID" value="XM_016401316.1"/>
</dbReference>
<dbReference type="GeneID" id="27352845"/>
<keyword evidence="2" id="KW-1185">Reference proteome</keyword>
<gene>
    <name evidence="1" type="ORF">PV06_00771</name>
</gene>
<reference evidence="1 2" key="1">
    <citation type="submission" date="2015-01" db="EMBL/GenBank/DDBJ databases">
        <title>The Genome Sequence of Exophiala oligosperma CBS72588.</title>
        <authorList>
            <consortium name="The Broad Institute Genomics Platform"/>
            <person name="Cuomo C."/>
            <person name="de Hoog S."/>
            <person name="Gorbushina A."/>
            <person name="Stielow B."/>
            <person name="Teixiera M."/>
            <person name="Abouelleil A."/>
            <person name="Chapman S.B."/>
            <person name="Priest M."/>
            <person name="Young S.K."/>
            <person name="Wortman J."/>
            <person name="Nusbaum C."/>
            <person name="Birren B."/>
        </authorList>
    </citation>
    <scope>NUCLEOTIDE SEQUENCE [LARGE SCALE GENOMIC DNA]</scope>
    <source>
        <strain evidence="1 2">CBS 72588</strain>
    </source>
</reference>
<name>A0A0D2DYI5_9EURO</name>
<dbReference type="Proteomes" id="UP000053342">
    <property type="component" value="Unassembled WGS sequence"/>
</dbReference>
<evidence type="ECO:0000313" key="2">
    <source>
        <dbReference type="Proteomes" id="UP000053342"/>
    </source>
</evidence>
<protein>
    <submittedName>
        <fullName evidence="1">Uncharacterized protein</fullName>
    </submittedName>
</protein>
<proteinExistence type="predicted"/>
<accession>A0A0D2DYI5</accession>